<feature type="transmembrane region" description="Helical" evidence="1">
    <location>
        <begin position="244"/>
        <end position="266"/>
    </location>
</feature>
<dbReference type="EMBL" id="AAOF01000008">
    <property type="protein sequence ID" value="EAR21538.1"/>
    <property type="molecule type" value="Genomic_DNA"/>
</dbReference>
<dbReference type="OrthoDB" id="5411175at2"/>
<feature type="transmembrane region" description="Helical" evidence="1">
    <location>
        <begin position="329"/>
        <end position="347"/>
    </location>
</feature>
<keyword evidence="1" id="KW-0812">Transmembrane</keyword>
<sequence>MESSILLTLLWAESTVLSLLMWLIFLLGVLYLARKRAQTLIQTTCRLLARQLRQFARRLIAAGTFVRRRNRSYLLALARNQAKRSLDREFRRVALGVERELATFPSLSRRLGEQITRVEQDYRESVPPSPRPPEWLEAVSTLTHSPGRNDPAVQRILEDLTNTLDRAAHQALLEYRTAQHRRHRLLARMQPYWRMVERRLGSLEATIAELNRRSRRIDRAMLRLQSQHAESPIKKIANAASVRFLSAIALLTAVVPVAVVAFQLIARPLAEITNGTDAVIGIPFYNVTAAAMLLTEITAGALVLESMAVTHLLPAVAALEPHIRNRLRVAASTAFLLTVSATVALAWTRDYLIHQDIALVELLQAGQASFPGPEFHWIPALTHSALALGLGFLLGVVAIPLQSVLQSGRFVLGSALALSLTAAGEFCHLGAVLSLGMGRFLNQAYDLLIFMPLRLESWWLHVWHNRMTGDTSYFDKEAEGKARGTLSKRQVQQ</sequence>
<dbReference type="STRING" id="314278.NB231_01469"/>
<reference evidence="2 3" key="1">
    <citation type="submission" date="2006-02" db="EMBL/GenBank/DDBJ databases">
        <authorList>
            <person name="Waterbury J."/>
            <person name="Ferriera S."/>
            <person name="Johnson J."/>
            <person name="Kravitz S."/>
            <person name="Halpern A."/>
            <person name="Remington K."/>
            <person name="Beeson K."/>
            <person name="Tran B."/>
            <person name="Rogers Y.-H."/>
            <person name="Friedman R."/>
            <person name="Venter J.C."/>
        </authorList>
    </citation>
    <scope>NUCLEOTIDE SEQUENCE [LARGE SCALE GENOMIC DNA]</scope>
    <source>
        <strain evidence="2 3">Nb-231</strain>
    </source>
</reference>
<proteinExistence type="predicted"/>
<name>A4BS59_9GAMM</name>
<accession>A4BS59</accession>
<feature type="transmembrane region" description="Helical" evidence="1">
    <location>
        <begin position="278"/>
        <end position="304"/>
    </location>
</feature>
<feature type="transmembrane region" description="Helical" evidence="1">
    <location>
        <begin position="6"/>
        <end position="33"/>
    </location>
</feature>
<keyword evidence="1" id="KW-1133">Transmembrane helix</keyword>
<organism evidence="2 3">
    <name type="scientific">Nitrococcus mobilis Nb-231</name>
    <dbReference type="NCBI Taxonomy" id="314278"/>
    <lineage>
        <taxon>Bacteria</taxon>
        <taxon>Pseudomonadati</taxon>
        <taxon>Pseudomonadota</taxon>
        <taxon>Gammaproteobacteria</taxon>
        <taxon>Chromatiales</taxon>
        <taxon>Ectothiorhodospiraceae</taxon>
        <taxon>Nitrococcus</taxon>
    </lineage>
</organism>
<feature type="transmembrane region" description="Helical" evidence="1">
    <location>
        <begin position="410"/>
        <end position="433"/>
    </location>
</feature>
<keyword evidence="1" id="KW-0472">Membrane</keyword>
<feature type="transmembrane region" description="Helical" evidence="1">
    <location>
        <begin position="377"/>
        <end position="398"/>
    </location>
</feature>
<dbReference type="HOGENOM" id="CLU_041282_0_0_6"/>
<keyword evidence="3" id="KW-1185">Reference proteome</keyword>
<evidence type="ECO:0000313" key="2">
    <source>
        <dbReference type="EMBL" id="EAR21538.1"/>
    </source>
</evidence>
<protein>
    <submittedName>
        <fullName evidence="2">Uncharacterized protein</fullName>
    </submittedName>
</protein>
<evidence type="ECO:0000256" key="1">
    <source>
        <dbReference type="SAM" id="Phobius"/>
    </source>
</evidence>
<evidence type="ECO:0000313" key="3">
    <source>
        <dbReference type="Proteomes" id="UP000003374"/>
    </source>
</evidence>
<dbReference type="eggNOG" id="ENOG502Z7P5">
    <property type="taxonomic scope" value="Bacteria"/>
</dbReference>
<dbReference type="Proteomes" id="UP000003374">
    <property type="component" value="Unassembled WGS sequence"/>
</dbReference>
<dbReference type="RefSeq" id="WP_004999167.1">
    <property type="nucleotide sequence ID" value="NZ_CH672427.1"/>
</dbReference>
<dbReference type="AlphaFoldDB" id="A4BS59"/>
<comment type="caution">
    <text evidence="2">The sequence shown here is derived from an EMBL/GenBank/DDBJ whole genome shotgun (WGS) entry which is preliminary data.</text>
</comment>
<gene>
    <name evidence="2" type="ORF">NB231_01469</name>
</gene>